<reference evidence="2" key="1">
    <citation type="journal article" date="2015" name="Nature">
        <title>Complex archaea that bridge the gap between prokaryotes and eukaryotes.</title>
        <authorList>
            <person name="Spang A."/>
            <person name="Saw J.H."/>
            <person name="Jorgensen S.L."/>
            <person name="Zaremba-Niedzwiedzka K."/>
            <person name="Martijn J."/>
            <person name="Lind A.E."/>
            <person name="van Eijk R."/>
            <person name="Schleper C."/>
            <person name="Guy L."/>
            <person name="Ettema T.J."/>
        </authorList>
    </citation>
    <scope>NUCLEOTIDE SEQUENCE</scope>
</reference>
<proteinExistence type="predicted"/>
<protein>
    <recommendedName>
        <fullName evidence="1">YopX protein domain-containing protein</fullName>
    </recommendedName>
</protein>
<evidence type="ECO:0000259" key="1">
    <source>
        <dbReference type="Pfam" id="PF09643"/>
    </source>
</evidence>
<comment type="caution">
    <text evidence="2">The sequence shown here is derived from an EMBL/GenBank/DDBJ whole genome shotgun (WGS) entry which is preliminary data.</text>
</comment>
<name>A0A0F9BYE3_9ZZZZ</name>
<dbReference type="AlphaFoldDB" id="A0A0F9BYE3"/>
<dbReference type="InterPro" id="IPR019096">
    <property type="entry name" value="YopX_protein"/>
</dbReference>
<organism evidence="2">
    <name type="scientific">marine sediment metagenome</name>
    <dbReference type="NCBI Taxonomy" id="412755"/>
    <lineage>
        <taxon>unclassified sequences</taxon>
        <taxon>metagenomes</taxon>
        <taxon>ecological metagenomes</taxon>
    </lineage>
</organism>
<dbReference type="Pfam" id="PF09643">
    <property type="entry name" value="YopX"/>
    <property type="match status" value="1"/>
</dbReference>
<accession>A0A0F9BYE3</accession>
<dbReference type="InterPro" id="IPR023385">
    <property type="entry name" value="YopX-like_C"/>
</dbReference>
<dbReference type="Gene3D" id="2.30.30.290">
    <property type="entry name" value="YopX-like domains"/>
    <property type="match status" value="1"/>
</dbReference>
<evidence type="ECO:0000313" key="2">
    <source>
        <dbReference type="EMBL" id="KKK95359.1"/>
    </source>
</evidence>
<dbReference type="EMBL" id="LAZR01046945">
    <property type="protein sequence ID" value="KKK95359.1"/>
    <property type="molecule type" value="Genomic_DNA"/>
</dbReference>
<feature type="non-terminal residue" evidence="2">
    <location>
        <position position="79"/>
    </location>
</feature>
<dbReference type="SUPFAM" id="SSF159006">
    <property type="entry name" value="YopX-like"/>
    <property type="match status" value="1"/>
</dbReference>
<gene>
    <name evidence="2" type="ORF">LCGC14_2673630</name>
</gene>
<feature type="domain" description="YopX protein" evidence="1">
    <location>
        <begin position="5"/>
        <end position="75"/>
    </location>
</feature>
<sequence>MREIKFRAWDGFYRRMVLVDELHIKTNEIRYSQGFNTLNKFVLMQYTGLKDKNGVGVYEGDIIAFSISDTQHYSGIVTW</sequence>